<feature type="region of interest" description="Disordered" evidence="1">
    <location>
        <begin position="618"/>
        <end position="1085"/>
    </location>
</feature>
<organism evidence="3 4">
    <name type="scientific">Elysia crispata</name>
    <name type="common">lettuce slug</name>
    <dbReference type="NCBI Taxonomy" id="231223"/>
    <lineage>
        <taxon>Eukaryota</taxon>
        <taxon>Metazoa</taxon>
        <taxon>Spiralia</taxon>
        <taxon>Lophotrochozoa</taxon>
        <taxon>Mollusca</taxon>
        <taxon>Gastropoda</taxon>
        <taxon>Heterobranchia</taxon>
        <taxon>Euthyneura</taxon>
        <taxon>Panpulmonata</taxon>
        <taxon>Sacoglossa</taxon>
        <taxon>Placobranchoidea</taxon>
        <taxon>Plakobranchidae</taxon>
        <taxon>Elysia</taxon>
    </lineage>
</organism>
<sequence>MISPSTLLFLSLSRLYRSNTTSAVCCSPDRVFQSKKYLTRLPPLNCGSNVPNVVYIQNEEIKIDSAKVIKALKHINSSGKLGFCQYHVLQRKPNDDKSAVVISTSVPFNVSIKLKSLDEDIKVECFDTKNKTISRSYFTVLRLDPEKEQVHSDSYKVHIDKNSPAETLSILMIGIDALSKQHFARAMPKTRDFLMKELGALEMNKHSKLGYSTSPNVVPLLSGRTNEELTNDTKWRFKTRGWMDQINEAFVWSDARRLGYRTGLIFDEDQITAFHYLRKGFNKKPVDHYMRPLVVESIKDPLMRPHQKHCFGDEPEISKLYDYWLQLLHHYNSTKTNQTPFFAYSFLIRLSHDDYNMVFAGDELYLKFLKDLKATNALNNTVIIWFSDHGERYGEIRHTFTGEVETNTPCLFFVFPPWFEKKYPEVMRVFKTNQNRLTSHYDTYATLQDLLYFKGVVGPKGKRGERSISLFREIPLDRTCEDAQIPAEYCLCSGLSQADLAPGLAKYLGTVLRDKVMSILSKQKENCATLKLSSVERVLEEKTKGEETKSRSRNFRVSIVTVPGKAQFEARLSFDVSTNKAQVVGEVARTNIAVWPEHTALARVFVLGTWLYYRPAPDADHTNNSNSRSYNNNTNNISNSRSYNNNTNTNSNSRSYNNNTNTNSNSRSYNNNTNNNSNSRSYNNNTSNNSNSRSYNNNTNNISNSRSYNNNTNNISNSRSYNNNTSNNSNSRSYNNNTNNISNSRSYYNNTNTNSNSRSYNNNTNNISNSRSYNNNTSNNSNSRSYNNNTNNICNSRSYYNNTNTNSNRRTYNNNINENSNRRSYNNNINTNSNRRSYNNNTNNNSNRGSYNNNTNNNSNRRTYNNNINENSNRRSYNNNTNTNSNRRSYNNNTNNNSNRGSYNNNMNNNSNRGSYNNNMNNNSNRRTYNNNINENSNRRSFNNNTNTNSNRRSYNNNTNNNSNRGSYNNNTNNNSNRRTYNNNINENSNSRSYYNNTNTNSNIRTYNNNINENSNRRSYNNNTNTNSNRRSYNNNTNNNSYRGSYNNNTNNNSNRGSYNNNTNNNSNRRTYNNNINNNSNSPRLEMACPSQYWKSLEFHP</sequence>
<dbReference type="AlphaFoldDB" id="A0AAE1A5J3"/>
<gene>
    <name evidence="3" type="ORF">RRG08_043566</name>
</gene>
<keyword evidence="4" id="KW-1185">Reference proteome</keyword>
<dbReference type="PANTHER" id="PTHR10974">
    <property type="entry name" value="FI08016P-RELATED"/>
    <property type="match status" value="1"/>
</dbReference>
<dbReference type="Pfam" id="PF02995">
    <property type="entry name" value="DUF229"/>
    <property type="match status" value="1"/>
</dbReference>
<feature type="signal peptide" evidence="2">
    <location>
        <begin position="1"/>
        <end position="22"/>
    </location>
</feature>
<dbReference type="Proteomes" id="UP001283361">
    <property type="component" value="Unassembled WGS sequence"/>
</dbReference>
<dbReference type="SUPFAM" id="SSF53649">
    <property type="entry name" value="Alkaline phosphatase-like"/>
    <property type="match status" value="1"/>
</dbReference>
<feature type="chain" id="PRO_5042033105" description="Sulfatase N-terminal domain-containing protein" evidence="2">
    <location>
        <begin position="23"/>
        <end position="1101"/>
    </location>
</feature>
<name>A0AAE1A5J3_9GAST</name>
<comment type="caution">
    <text evidence="3">The sequence shown here is derived from an EMBL/GenBank/DDBJ whole genome shotgun (WGS) entry which is preliminary data.</text>
</comment>
<evidence type="ECO:0000313" key="4">
    <source>
        <dbReference type="Proteomes" id="UP001283361"/>
    </source>
</evidence>
<feature type="compositionally biased region" description="Low complexity" evidence="1">
    <location>
        <begin position="622"/>
        <end position="1082"/>
    </location>
</feature>
<dbReference type="InterPro" id="IPR017850">
    <property type="entry name" value="Alkaline_phosphatase_core_sf"/>
</dbReference>
<protein>
    <recommendedName>
        <fullName evidence="5">Sulfatase N-terminal domain-containing protein</fullName>
    </recommendedName>
</protein>
<dbReference type="PANTHER" id="PTHR10974:SF1">
    <property type="entry name" value="FI08016P-RELATED"/>
    <property type="match status" value="1"/>
</dbReference>
<proteinExistence type="predicted"/>
<reference evidence="3" key="1">
    <citation type="journal article" date="2023" name="G3 (Bethesda)">
        <title>A reference genome for the long-term kleptoplast-retaining sea slug Elysia crispata morphotype clarki.</title>
        <authorList>
            <person name="Eastman K.E."/>
            <person name="Pendleton A.L."/>
            <person name="Shaikh M.A."/>
            <person name="Suttiyut T."/>
            <person name="Ogas R."/>
            <person name="Tomko P."/>
            <person name="Gavelis G."/>
            <person name="Widhalm J.R."/>
            <person name="Wisecaver J.H."/>
        </authorList>
    </citation>
    <scope>NUCLEOTIDE SEQUENCE</scope>
    <source>
        <strain evidence="3">ECLA1</strain>
    </source>
</reference>
<dbReference type="Gene3D" id="3.40.720.10">
    <property type="entry name" value="Alkaline Phosphatase, subunit A"/>
    <property type="match status" value="1"/>
</dbReference>
<accession>A0AAE1A5J3</accession>
<dbReference type="InterPro" id="IPR004245">
    <property type="entry name" value="DUF229"/>
</dbReference>
<evidence type="ECO:0000256" key="2">
    <source>
        <dbReference type="SAM" id="SignalP"/>
    </source>
</evidence>
<dbReference type="FunFam" id="3.40.720.10:FF:000017">
    <property type="entry name" value="Predicted protein"/>
    <property type="match status" value="1"/>
</dbReference>
<dbReference type="EMBL" id="JAWDGP010002612">
    <property type="protein sequence ID" value="KAK3781654.1"/>
    <property type="molecule type" value="Genomic_DNA"/>
</dbReference>
<dbReference type="GO" id="GO:0005615">
    <property type="term" value="C:extracellular space"/>
    <property type="evidence" value="ECO:0007669"/>
    <property type="project" value="TreeGrafter"/>
</dbReference>
<evidence type="ECO:0000256" key="1">
    <source>
        <dbReference type="SAM" id="MobiDB-lite"/>
    </source>
</evidence>
<dbReference type="CDD" id="cd16021">
    <property type="entry name" value="ALP_like"/>
    <property type="match status" value="1"/>
</dbReference>
<evidence type="ECO:0000313" key="3">
    <source>
        <dbReference type="EMBL" id="KAK3781654.1"/>
    </source>
</evidence>
<evidence type="ECO:0008006" key="5">
    <source>
        <dbReference type="Google" id="ProtNLM"/>
    </source>
</evidence>
<keyword evidence="2" id="KW-0732">Signal</keyword>